<evidence type="ECO:0000313" key="8">
    <source>
        <dbReference type="Proteomes" id="UP000265768"/>
    </source>
</evidence>
<feature type="transmembrane region" description="Helical" evidence="6">
    <location>
        <begin position="73"/>
        <end position="91"/>
    </location>
</feature>
<dbReference type="PANTHER" id="PTHR30086:SF20">
    <property type="entry name" value="ARGININE EXPORTER PROTEIN ARGO-RELATED"/>
    <property type="match status" value="1"/>
</dbReference>
<dbReference type="GO" id="GO:0015171">
    <property type="term" value="F:amino acid transmembrane transporter activity"/>
    <property type="evidence" value="ECO:0007669"/>
    <property type="project" value="TreeGrafter"/>
</dbReference>
<dbReference type="GO" id="GO:0005886">
    <property type="term" value="C:plasma membrane"/>
    <property type="evidence" value="ECO:0007669"/>
    <property type="project" value="UniProtKB-SubCell"/>
</dbReference>
<proteinExistence type="predicted"/>
<evidence type="ECO:0000256" key="4">
    <source>
        <dbReference type="ARBA" id="ARBA00022989"/>
    </source>
</evidence>
<comment type="caution">
    <text evidence="7">The sequence shown here is derived from an EMBL/GenBank/DDBJ whole genome shotgun (WGS) entry which is preliminary data.</text>
</comment>
<evidence type="ECO:0000256" key="1">
    <source>
        <dbReference type="ARBA" id="ARBA00004651"/>
    </source>
</evidence>
<keyword evidence="2" id="KW-1003">Cell membrane</keyword>
<protein>
    <submittedName>
        <fullName evidence="7">LysE family translocator</fullName>
    </submittedName>
</protein>
<accession>A0A3A4A733</accession>
<reference evidence="7 8" key="1">
    <citation type="submission" date="2018-09" db="EMBL/GenBank/DDBJ databases">
        <title>YIM 75507 draft genome.</title>
        <authorList>
            <person name="Tang S."/>
            <person name="Feng Y."/>
        </authorList>
    </citation>
    <scope>NUCLEOTIDE SEQUENCE [LARGE SCALE GENOMIC DNA]</scope>
    <source>
        <strain evidence="7 8">YIM 75507</strain>
    </source>
</reference>
<gene>
    <name evidence="7" type="ORF">D5H75_28630</name>
</gene>
<dbReference type="OrthoDB" id="5185770at2"/>
<name>A0A3A4A733_9ACTN</name>
<evidence type="ECO:0000256" key="5">
    <source>
        <dbReference type="ARBA" id="ARBA00023136"/>
    </source>
</evidence>
<evidence type="ECO:0000256" key="6">
    <source>
        <dbReference type="SAM" id="Phobius"/>
    </source>
</evidence>
<organism evidence="7 8">
    <name type="scientific">Bailinhaonella thermotolerans</name>
    <dbReference type="NCBI Taxonomy" id="1070861"/>
    <lineage>
        <taxon>Bacteria</taxon>
        <taxon>Bacillati</taxon>
        <taxon>Actinomycetota</taxon>
        <taxon>Actinomycetes</taxon>
        <taxon>Streptosporangiales</taxon>
        <taxon>Streptosporangiaceae</taxon>
        <taxon>Bailinhaonella</taxon>
    </lineage>
</organism>
<dbReference type="PANTHER" id="PTHR30086">
    <property type="entry name" value="ARGININE EXPORTER PROTEIN ARGO"/>
    <property type="match status" value="1"/>
</dbReference>
<dbReference type="EMBL" id="QZEY01000014">
    <property type="protein sequence ID" value="RJL24756.1"/>
    <property type="molecule type" value="Genomic_DNA"/>
</dbReference>
<comment type="subcellular location">
    <subcellularLocation>
        <location evidence="1">Cell membrane</location>
        <topology evidence="1">Multi-pass membrane protein</topology>
    </subcellularLocation>
</comment>
<keyword evidence="8" id="KW-1185">Reference proteome</keyword>
<dbReference type="RefSeq" id="WP_119929673.1">
    <property type="nucleotide sequence ID" value="NZ_QZEY01000014.1"/>
</dbReference>
<evidence type="ECO:0000256" key="3">
    <source>
        <dbReference type="ARBA" id="ARBA00022692"/>
    </source>
</evidence>
<dbReference type="AlphaFoldDB" id="A0A3A4A733"/>
<sequence>MLAATLGFAAVALVLTVTPGLDTMLVLRSTLGGGRRAGWAAGLGIGLGCYVWGVATAVGLTALLAASEVAYDVVRWAGAAYLLYLGARALWAARGAAPAATADAPAGTRAALRTGLVTNLLNPKVGIPYMTLLPQFVPADAPMLPATLLLVSVHVALGLAWTALLVFTAGAMRARLTRPAVKRRLEQTAGAVFILIGLRVAAEAR</sequence>
<dbReference type="Proteomes" id="UP000265768">
    <property type="component" value="Unassembled WGS sequence"/>
</dbReference>
<evidence type="ECO:0000313" key="7">
    <source>
        <dbReference type="EMBL" id="RJL24756.1"/>
    </source>
</evidence>
<keyword evidence="5 6" id="KW-0472">Membrane</keyword>
<evidence type="ECO:0000256" key="2">
    <source>
        <dbReference type="ARBA" id="ARBA00022475"/>
    </source>
</evidence>
<feature type="transmembrane region" description="Helical" evidence="6">
    <location>
        <begin position="40"/>
        <end position="66"/>
    </location>
</feature>
<dbReference type="PIRSF" id="PIRSF006324">
    <property type="entry name" value="LeuE"/>
    <property type="match status" value="1"/>
</dbReference>
<dbReference type="InterPro" id="IPR001123">
    <property type="entry name" value="LeuE-type"/>
</dbReference>
<dbReference type="Pfam" id="PF01810">
    <property type="entry name" value="LysE"/>
    <property type="match status" value="1"/>
</dbReference>
<keyword evidence="4 6" id="KW-1133">Transmembrane helix</keyword>
<keyword evidence="3 6" id="KW-0812">Transmembrane</keyword>
<feature type="transmembrane region" description="Helical" evidence="6">
    <location>
        <begin position="148"/>
        <end position="172"/>
    </location>
</feature>